<evidence type="ECO:0000256" key="1">
    <source>
        <dbReference type="SAM" id="MobiDB-lite"/>
    </source>
</evidence>
<comment type="caution">
    <text evidence="2">The sequence shown here is derived from an EMBL/GenBank/DDBJ whole genome shotgun (WGS) entry which is preliminary data.</text>
</comment>
<organism evidence="2 3">
    <name type="scientific">Colletotrichum gloeosporioides (strain Cg-14)</name>
    <name type="common">Anthracnose fungus</name>
    <name type="synonym">Glomerella cingulata</name>
    <dbReference type="NCBI Taxonomy" id="1237896"/>
    <lineage>
        <taxon>Eukaryota</taxon>
        <taxon>Fungi</taxon>
        <taxon>Dikarya</taxon>
        <taxon>Ascomycota</taxon>
        <taxon>Pezizomycotina</taxon>
        <taxon>Sordariomycetes</taxon>
        <taxon>Hypocreomycetidae</taxon>
        <taxon>Glomerellales</taxon>
        <taxon>Glomerellaceae</taxon>
        <taxon>Colletotrichum</taxon>
        <taxon>Colletotrichum gloeosporioides species complex</taxon>
    </lineage>
</organism>
<dbReference type="AlphaFoldDB" id="T0JX47"/>
<evidence type="ECO:0000313" key="2">
    <source>
        <dbReference type="EMBL" id="EQB47722.1"/>
    </source>
</evidence>
<dbReference type="OrthoDB" id="3915838at2759"/>
<name>T0JX47_COLGC</name>
<proteinExistence type="predicted"/>
<dbReference type="EMBL" id="AMYD01002849">
    <property type="protein sequence ID" value="EQB47722.1"/>
    <property type="molecule type" value="Genomic_DNA"/>
</dbReference>
<dbReference type="STRING" id="1237896.T0JX47"/>
<reference evidence="3" key="1">
    <citation type="journal article" date="2013" name="Mol. Plant Microbe Interact.">
        <title>Global aspects of pacC regulation of pathogenicity genes in Colletotrichum gloeosporioides as revealed by transcriptome analysis.</title>
        <authorList>
            <person name="Alkan N."/>
            <person name="Meng X."/>
            <person name="Friedlander G."/>
            <person name="Reuveni E."/>
            <person name="Sukno S."/>
            <person name="Sherman A."/>
            <person name="Thon M."/>
            <person name="Fluhr R."/>
            <person name="Prusky D."/>
        </authorList>
    </citation>
    <scope>NUCLEOTIDE SEQUENCE [LARGE SCALE GENOMIC DNA]</scope>
    <source>
        <strain evidence="3">Cg-14</strain>
    </source>
</reference>
<dbReference type="Proteomes" id="UP000015530">
    <property type="component" value="Unassembled WGS sequence"/>
</dbReference>
<feature type="compositionally biased region" description="Acidic residues" evidence="1">
    <location>
        <begin position="35"/>
        <end position="47"/>
    </location>
</feature>
<protein>
    <submittedName>
        <fullName evidence="2">Uncharacterized protein</fullName>
    </submittedName>
</protein>
<evidence type="ECO:0000313" key="3">
    <source>
        <dbReference type="Proteomes" id="UP000015530"/>
    </source>
</evidence>
<accession>T0JX47</accession>
<dbReference type="HOGENOM" id="CLU_885689_0_0_1"/>
<gene>
    <name evidence="2" type="ORF">CGLO_13109</name>
</gene>
<sequence length="314" mass="34523">MTDRTGDDGDIGNPNCPVQPGSSNGGGGGGGDSSGGEDYDPDPDDDNTLPATLQAAVKRYDEIMKGDYDKYFQIYADYLVQDSADTLEKFMGDNGADCFDCDVREQYPCCAGCDKIEVYGNACKHCVDECPGKSPWGDAQNLWWDTFAETCPSNEDLGIGTVKDKTISWKLRERDKNSFRGEVTATVGAPEEKLPIVPRQQIVQWSESTDIFCVIAQSRDPDNLPDNCYNTKHWYDALIVEDFKALDVISPKEVIQKALGDSSVLIDALAATLMEIKTYMCTDDTIDVSDGVILPILMIENMRNAVKARRAMGK</sequence>
<feature type="compositionally biased region" description="Gly residues" evidence="1">
    <location>
        <begin position="23"/>
        <end position="34"/>
    </location>
</feature>
<feature type="region of interest" description="Disordered" evidence="1">
    <location>
        <begin position="1"/>
        <end position="49"/>
    </location>
</feature>